<name>A0A1T5K6A9_9FIRM</name>
<dbReference type="AlphaFoldDB" id="A0A1T5K6A9"/>
<protein>
    <submittedName>
        <fullName evidence="1">Uncharacterized protein</fullName>
    </submittedName>
</protein>
<organism evidence="1 2">
    <name type="scientific">Maledivibacter halophilus</name>
    <dbReference type="NCBI Taxonomy" id="36842"/>
    <lineage>
        <taxon>Bacteria</taxon>
        <taxon>Bacillati</taxon>
        <taxon>Bacillota</taxon>
        <taxon>Clostridia</taxon>
        <taxon>Peptostreptococcales</taxon>
        <taxon>Caminicellaceae</taxon>
        <taxon>Maledivibacter</taxon>
    </lineage>
</organism>
<gene>
    <name evidence="1" type="ORF">SAMN02194393_01669</name>
</gene>
<evidence type="ECO:0000313" key="2">
    <source>
        <dbReference type="Proteomes" id="UP000190285"/>
    </source>
</evidence>
<dbReference type="STRING" id="36842.SAMN02194393_01669"/>
<dbReference type="RefSeq" id="WP_079490791.1">
    <property type="nucleotide sequence ID" value="NZ_FUZT01000003.1"/>
</dbReference>
<dbReference type="Proteomes" id="UP000190285">
    <property type="component" value="Unassembled WGS sequence"/>
</dbReference>
<accession>A0A1T5K6A9</accession>
<dbReference type="EMBL" id="FUZT01000003">
    <property type="protein sequence ID" value="SKC59277.1"/>
    <property type="molecule type" value="Genomic_DNA"/>
</dbReference>
<keyword evidence="2" id="KW-1185">Reference proteome</keyword>
<reference evidence="2" key="1">
    <citation type="submission" date="2017-02" db="EMBL/GenBank/DDBJ databases">
        <authorList>
            <person name="Varghese N."/>
            <person name="Submissions S."/>
        </authorList>
    </citation>
    <scope>NUCLEOTIDE SEQUENCE [LARGE SCALE GENOMIC DNA]</scope>
    <source>
        <strain evidence="2">M1</strain>
    </source>
</reference>
<proteinExistence type="predicted"/>
<evidence type="ECO:0000313" key="1">
    <source>
        <dbReference type="EMBL" id="SKC59277.1"/>
    </source>
</evidence>
<sequence>MYIRFYPNSNKVMTVSEQNLGGMLEVDVQMPQKPVDRYKSFSLCFTQKDGFFFEELDRKPTTEELLADAIALLEEMEVL</sequence>